<proteinExistence type="predicted"/>
<sequence length="153" mass="17812">MGLFRILIGKQMSEWTGTLYYFYSNKQISAVFNTLKTQAMKMGYQFDYHEYNLECSLLFYTNAAMLKDHMDNGYNTAINGEGCFGVEAKKVKLDGKASLFEFEQDTDFQPYDINLMFDQVFYYRLVTPDSIDDCRFSAKAYQLLQDAIRNTAE</sequence>
<evidence type="ECO:0000313" key="1">
    <source>
        <dbReference type="EMBL" id="VFS49527.1"/>
    </source>
</evidence>
<name>A0A484ZLN6_9GAMM</name>
<accession>A0A484ZLN6</accession>
<protein>
    <submittedName>
        <fullName evidence="1">Uncharacterized protein</fullName>
    </submittedName>
</protein>
<dbReference type="Proteomes" id="UP000373449">
    <property type="component" value="Unassembled WGS sequence"/>
</dbReference>
<dbReference type="AlphaFoldDB" id="A0A484ZLN6"/>
<dbReference type="EMBL" id="CAADJA010000002">
    <property type="protein sequence ID" value="VFS49527.1"/>
    <property type="molecule type" value="Genomic_DNA"/>
</dbReference>
<organism evidence="1 2">
    <name type="scientific">Budvicia aquatica</name>
    <dbReference type="NCBI Taxonomy" id="82979"/>
    <lineage>
        <taxon>Bacteria</taxon>
        <taxon>Pseudomonadati</taxon>
        <taxon>Pseudomonadota</taxon>
        <taxon>Gammaproteobacteria</taxon>
        <taxon>Enterobacterales</taxon>
        <taxon>Budviciaceae</taxon>
        <taxon>Budvicia</taxon>
    </lineage>
</organism>
<reference evidence="1 2" key="1">
    <citation type="submission" date="2019-03" db="EMBL/GenBank/DDBJ databases">
        <authorList>
            <consortium name="Pathogen Informatics"/>
        </authorList>
    </citation>
    <scope>NUCLEOTIDE SEQUENCE [LARGE SCALE GENOMIC DNA]</scope>
    <source>
        <strain evidence="1 2">NCTC12282</strain>
    </source>
</reference>
<gene>
    <name evidence="1" type="ORF">NCTC12282_03991</name>
</gene>
<evidence type="ECO:0000313" key="2">
    <source>
        <dbReference type="Proteomes" id="UP000373449"/>
    </source>
</evidence>